<dbReference type="Proteomes" id="UP000239250">
    <property type="component" value="Chromosome"/>
</dbReference>
<feature type="transmembrane region" description="Helical" evidence="1">
    <location>
        <begin position="225"/>
        <end position="247"/>
    </location>
</feature>
<keyword evidence="1" id="KW-0812">Transmembrane</keyword>
<dbReference type="EMBL" id="CP027019">
    <property type="protein sequence ID" value="AVP49447.1"/>
    <property type="molecule type" value="Genomic_DNA"/>
</dbReference>
<reference evidence="4" key="1">
    <citation type="submission" date="2018-02" db="EMBL/GenBank/DDBJ databases">
        <title>Firefly genomes illuminate parallel origins of bioluminescence in beetles.</title>
        <authorList>
            <person name="Fallon T.R."/>
            <person name="Lower S.E.S."/>
            <person name="Behringer M."/>
            <person name="Weng J.-K."/>
        </authorList>
    </citation>
    <scope>NUCLEOTIDE SEQUENCE [LARGE SCALE GENOMIC DNA]</scope>
</reference>
<dbReference type="RefSeq" id="WP_303662036.1">
    <property type="nucleotide sequence ID" value="NZ_CP027019.1"/>
</dbReference>
<evidence type="ECO:0000256" key="1">
    <source>
        <dbReference type="SAM" id="Phobius"/>
    </source>
</evidence>
<feature type="domain" description="CAAX prenyl protease 2/Lysostaphin resistance protein A-like" evidence="2">
    <location>
        <begin position="229"/>
        <end position="316"/>
    </location>
</feature>
<accession>A0A2S0NKA5</accession>
<feature type="transmembrane region" description="Helical" evidence="1">
    <location>
        <begin position="176"/>
        <end position="196"/>
    </location>
</feature>
<feature type="transmembrane region" description="Helical" evidence="1">
    <location>
        <begin position="136"/>
        <end position="156"/>
    </location>
</feature>
<feature type="transmembrane region" description="Helical" evidence="1">
    <location>
        <begin position="305"/>
        <end position="323"/>
    </location>
</feature>
<feature type="transmembrane region" description="Helical" evidence="1">
    <location>
        <begin position="259"/>
        <end position="276"/>
    </location>
</feature>
<proteinExistence type="predicted"/>
<sequence length="324" mass="36429">MDKKSVWEKISIPSSETNTKYPFYFNLYNYKTNGIIFVITGLILPLISLIMFRFIGGMSTPAIDEKTNAQLVTYNFLVSFASTIIGLVFLLIKDKALFFKSGLFIFYGFQLFVPLIGVVLSTFVSLINFGSEWKNIIFLWFQIIAEIIVAIAALYWTTDLKTRIISTFKKDWLKILIVILVGFGLMIGIDQLYGFLVKGTALGETPQNQSELIGLINNENPSIRITYIISLFVLTILIAPLVEEIAMRHAVYVGCGNRTIALFVSSLMFGMIHVNSGDVEHILSYVLSGLVFSTIFSVCRGNVTYTWLTHAGYNAFAFVLLFIN</sequence>
<evidence type="ECO:0000313" key="3">
    <source>
        <dbReference type="EMBL" id="AVP49447.1"/>
    </source>
</evidence>
<dbReference type="GO" id="GO:0004175">
    <property type="term" value="F:endopeptidase activity"/>
    <property type="evidence" value="ECO:0007669"/>
    <property type="project" value="UniProtKB-ARBA"/>
</dbReference>
<dbReference type="InterPro" id="IPR003675">
    <property type="entry name" value="Rce1/LyrA-like_dom"/>
</dbReference>
<keyword evidence="1" id="KW-1133">Transmembrane helix</keyword>
<feature type="transmembrane region" description="Helical" evidence="1">
    <location>
        <begin position="282"/>
        <end position="298"/>
    </location>
</feature>
<keyword evidence="1" id="KW-0472">Membrane</keyword>
<feature type="transmembrane region" description="Helical" evidence="1">
    <location>
        <begin position="104"/>
        <end position="130"/>
    </location>
</feature>
<evidence type="ECO:0000313" key="4">
    <source>
        <dbReference type="Proteomes" id="UP000239250"/>
    </source>
</evidence>
<feature type="transmembrane region" description="Helical" evidence="1">
    <location>
        <begin position="34"/>
        <end position="52"/>
    </location>
</feature>
<evidence type="ECO:0000259" key="2">
    <source>
        <dbReference type="Pfam" id="PF02517"/>
    </source>
</evidence>
<feature type="transmembrane region" description="Helical" evidence="1">
    <location>
        <begin position="72"/>
        <end position="92"/>
    </location>
</feature>
<name>A0A2S0NKA5_9MOLU</name>
<organism evidence="3 4">
    <name type="scientific">Williamsoniiplasma luminosum</name>
    <dbReference type="NCBI Taxonomy" id="214888"/>
    <lineage>
        <taxon>Bacteria</taxon>
        <taxon>Bacillati</taxon>
        <taxon>Mycoplasmatota</taxon>
        <taxon>Mollicutes</taxon>
        <taxon>Entomoplasmatales</taxon>
        <taxon>Williamsoniiplasma</taxon>
    </lineage>
</organism>
<dbReference type="Pfam" id="PF02517">
    <property type="entry name" value="Rce1-like"/>
    <property type="match status" value="1"/>
</dbReference>
<gene>
    <name evidence="3" type="ORF">C5T88_02615</name>
</gene>
<dbReference type="AlphaFoldDB" id="A0A2S0NKA5"/>
<protein>
    <recommendedName>
        <fullName evidence="2">CAAX prenyl protease 2/Lysostaphin resistance protein A-like domain-containing protein</fullName>
    </recommendedName>
</protein>
<dbReference type="GO" id="GO:0080120">
    <property type="term" value="P:CAAX-box protein maturation"/>
    <property type="evidence" value="ECO:0007669"/>
    <property type="project" value="UniProtKB-ARBA"/>
</dbReference>